<evidence type="ECO:0000256" key="4">
    <source>
        <dbReference type="ARBA" id="ARBA00023242"/>
    </source>
</evidence>
<reference evidence="6" key="1">
    <citation type="submission" date="2016-02" db="EMBL/GenBank/DDBJ databases">
        <title>RNAseq analyses of the midgut from blood- or serum-fed Ixodes ricinus ticks.</title>
        <authorList>
            <person name="Perner J."/>
            <person name="Provaznik J."/>
            <person name="Schrenkova J."/>
            <person name="Urbanova V."/>
            <person name="Ribeiro J.M."/>
            <person name="Kopacek P."/>
        </authorList>
    </citation>
    <scope>NUCLEOTIDE SEQUENCE</scope>
    <source>
        <tissue evidence="6">Gut</tissue>
    </source>
</reference>
<feature type="region of interest" description="Disordered" evidence="5">
    <location>
        <begin position="1"/>
        <end position="156"/>
    </location>
</feature>
<evidence type="ECO:0000256" key="1">
    <source>
        <dbReference type="ARBA" id="ARBA00004123"/>
    </source>
</evidence>
<evidence type="ECO:0000256" key="5">
    <source>
        <dbReference type="SAM" id="MobiDB-lite"/>
    </source>
</evidence>
<dbReference type="GO" id="GO:0042797">
    <property type="term" value="P:tRNA transcription by RNA polymerase III"/>
    <property type="evidence" value="ECO:0007669"/>
    <property type="project" value="TreeGrafter"/>
</dbReference>
<feature type="compositionally biased region" description="Low complexity" evidence="5">
    <location>
        <begin position="129"/>
        <end position="138"/>
    </location>
</feature>
<protein>
    <submittedName>
        <fullName evidence="6">Putative dna-directed rna polymerase iii subunit rpc4</fullName>
    </submittedName>
</protein>
<dbReference type="AlphaFoldDB" id="A0A131XXQ0"/>
<proteinExistence type="evidence at transcript level"/>
<name>A0A131XXQ0_IXORI</name>
<sequence length="384" mass="40603">MSGPANGTPGKSSPQLPRGVLARSGTPFPPGARLPSLRAPRDLTLSGGAQKRTFAPNVSAPRRAPTKDNDSGSSVAEGGRPGRGGHRGGRGGERGRNRGRGRAQLIQTQGSTFADGLGEATRRPGARHSVASSDSSSAPERPKYVPSHTLTAKEKQEDDKRLALLLRSDFIDDGDQEASRLHPVTLPLACVKKEEEDAKPVVVKKEKMDPDEEGAVATALPAVKVEPQVALARAPMAELCMDPNMPEVGQLLFFQFPDTLPGLVPEQQAPPKGKPGQGTNPAAPPPKAEPEQKEPGKRLTLADFPEGYVGKLQVLRSGRSRLLLGSVALTLERGTLVSFHQDLASLKATSEEGGGHLTILGQVPHKLICLPDVQALLGAYVRTL</sequence>
<dbReference type="GO" id="GO:0005666">
    <property type="term" value="C:RNA polymerase III complex"/>
    <property type="evidence" value="ECO:0007669"/>
    <property type="project" value="InterPro"/>
</dbReference>
<evidence type="ECO:0000313" key="6">
    <source>
        <dbReference type="EMBL" id="JAP71038.1"/>
    </source>
</evidence>
<dbReference type="PANTHER" id="PTHR13408:SF0">
    <property type="entry name" value="DNA-DIRECTED RNA POLYMERASE III SUBUNIT RPC4"/>
    <property type="match status" value="1"/>
</dbReference>
<comment type="subcellular location">
    <subcellularLocation>
        <location evidence="1">Nucleus</location>
    </subcellularLocation>
</comment>
<accession>A0A131XXQ0</accession>
<dbReference type="EMBL" id="GEFM01004758">
    <property type="protein sequence ID" value="JAP71038.1"/>
    <property type="molecule type" value="mRNA"/>
</dbReference>
<evidence type="ECO:0000256" key="3">
    <source>
        <dbReference type="ARBA" id="ARBA00023163"/>
    </source>
</evidence>
<dbReference type="PANTHER" id="PTHR13408">
    <property type="entry name" value="DNA-DIRECTED RNA POLYMERASE III"/>
    <property type="match status" value="1"/>
</dbReference>
<feature type="compositionally biased region" description="Basic and acidic residues" evidence="5">
    <location>
        <begin position="288"/>
        <end position="297"/>
    </location>
</feature>
<keyword evidence="3" id="KW-0804">Transcription</keyword>
<dbReference type="GO" id="GO:0003677">
    <property type="term" value="F:DNA binding"/>
    <property type="evidence" value="ECO:0007669"/>
    <property type="project" value="InterPro"/>
</dbReference>
<dbReference type="Pfam" id="PF05132">
    <property type="entry name" value="RNA_pol_Rpc4"/>
    <property type="match status" value="1"/>
</dbReference>
<feature type="region of interest" description="Disordered" evidence="5">
    <location>
        <begin position="262"/>
        <end position="300"/>
    </location>
</feature>
<keyword evidence="4" id="KW-0539">Nucleus</keyword>
<dbReference type="InterPro" id="IPR007811">
    <property type="entry name" value="RPC4"/>
</dbReference>
<evidence type="ECO:0000256" key="2">
    <source>
        <dbReference type="ARBA" id="ARBA00022478"/>
    </source>
</evidence>
<organism evidence="6">
    <name type="scientific">Ixodes ricinus</name>
    <name type="common">Common tick</name>
    <name type="synonym">Acarus ricinus</name>
    <dbReference type="NCBI Taxonomy" id="34613"/>
    <lineage>
        <taxon>Eukaryota</taxon>
        <taxon>Metazoa</taxon>
        <taxon>Ecdysozoa</taxon>
        <taxon>Arthropoda</taxon>
        <taxon>Chelicerata</taxon>
        <taxon>Arachnida</taxon>
        <taxon>Acari</taxon>
        <taxon>Parasitiformes</taxon>
        <taxon>Ixodida</taxon>
        <taxon>Ixodoidea</taxon>
        <taxon>Ixodidae</taxon>
        <taxon>Ixodinae</taxon>
        <taxon>Ixodes</taxon>
    </lineage>
</organism>
<keyword evidence="2 6" id="KW-0240">DNA-directed RNA polymerase</keyword>